<evidence type="ECO:0000256" key="2">
    <source>
        <dbReference type="SAM" id="SignalP"/>
    </source>
</evidence>
<accession>A0A9P3PN13</accession>
<proteinExistence type="predicted"/>
<protein>
    <submittedName>
        <fullName evidence="3">Uncharacterized protein</fullName>
    </submittedName>
</protein>
<evidence type="ECO:0000313" key="4">
    <source>
        <dbReference type="Proteomes" id="UP001063166"/>
    </source>
</evidence>
<dbReference type="OrthoDB" id="10672400at2759"/>
<feature type="region of interest" description="Disordered" evidence="1">
    <location>
        <begin position="27"/>
        <end position="46"/>
    </location>
</feature>
<gene>
    <name evidence="3" type="ORF">LshimejAT787_0501610</name>
</gene>
<sequence>MVYIRPRLLALVGLCVIASLSLAAPSQENDMQMRSTPPTNPSPAGAVFALLPTKESVHVDIKSSDESSKKDAPDKHAAEKDAEEKDADTPKESSAPQTSSAQSSTDKETPSETKSSKHSKDKKPAADSTARRRLPAADIDQARLDRRSPRLLYRRMYRLAALSGWACRRKALGNCHLLCKQGCRPNGKWGWNHLCKPCWRHPRLVWQHIRKTGCRQGCKNENDRIRSHVHAQGLIHEHRYKQRWW</sequence>
<dbReference type="Proteomes" id="UP001063166">
    <property type="component" value="Unassembled WGS sequence"/>
</dbReference>
<keyword evidence="4" id="KW-1185">Reference proteome</keyword>
<feature type="compositionally biased region" description="Polar residues" evidence="1">
    <location>
        <begin position="27"/>
        <end position="37"/>
    </location>
</feature>
<dbReference type="EMBL" id="BRPK01000005">
    <property type="protein sequence ID" value="GLB38296.1"/>
    <property type="molecule type" value="Genomic_DNA"/>
</dbReference>
<feature type="signal peptide" evidence="2">
    <location>
        <begin position="1"/>
        <end position="23"/>
    </location>
</feature>
<feature type="region of interest" description="Disordered" evidence="1">
    <location>
        <begin position="57"/>
        <end position="141"/>
    </location>
</feature>
<dbReference type="AlphaFoldDB" id="A0A9P3PN13"/>
<keyword evidence="2" id="KW-0732">Signal</keyword>
<comment type="caution">
    <text evidence="3">The sequence shown here is derived from an EMBL/GenBank/DDBJ whole genome shotgun (WGS) entry which is preliminary data.</text>
</comment>
<evidence type="ECO:0000256" key="1">
    <source>
        <dbReference type="SAM" id="MobiDB-lite"/>
    </source>
</evidence>
<organism evidence="3 4">
    <name type="scientific">Lyophyllum shimeji</name>
    <name type="common">Hon-shimeji</name>
    <name type="synonym">Tricholoma shimeji</name>
    <dbReference type="NCBI Taxonomy" id="47721"/>
    <lineage>
        <taxon>Eukaryota</taxon>
        <taxon>Fungi</taxon>
        <taxon>Dikarya</taxon>
        <taxon>Basidiomycota</taxon>
        <taxon>Agaricomycotina</taxon>
        <taxon>Agaricomycetes</taxon>
        <taxon>Agaricomycetidae</taxon>
        <taxon>Agaricales</taxon>
        <taxon>Tricholomatineae</taxon>
        <taxon>Lyophyllaceae</taxon>
        <taxon>Lyophyllum</taxon>
    </lineage>
</organism>
<reference evidence="3" key="1">
    <citation type="submission" date="2022-07" db="EMBL/GenBank/DDBJ databases">
        <title>The genome of Lyophyllum shimeji provides insight into the initial evolution of ectomycorrhizal fungal genome.</title>
        <authorList>
            <person name="Kobayashi Y."/>
            <person name="Shibata T."/>
            <person name="Hirakawa H."/>
            <person name="Shigenobu S."/>
            <person name="Nishiyama T."/>
            <person name="Yamada A."/>
            <person name="Hasebe M."/>
            <person name="Kawaguchi M."/>
        </authorList>
    </citation>
    <scope>NUCLEOTIDE SEQUENCE</scope>
    <source>
        <strain evidence="3">AT787</strain>
    </source>
</reference>
<feature type="compositionally biased region" description="Low complexity" evidence="1">
    <location>
        <begin position="93"/>
        <end position="104"/>
    </location>
</feature>
<evidence type="ECO:0000313" key="3">
    <source>
        <dbReference type="EMBL" id="GLB38296.1"/>
    </source>
</evidence>
<name>A0A9P3PN13_LYOSH</name>
<feature type="compositionally biased region" description="Basic and acidic residues" evidence="1">
    <location>
        <begin position="57"/>
        <end position="91"/>
    </location>
</feature>
<feature type="compositionally biased region" description="Basic and acidic residues" evidence="1">
    <location>
        <begin position="105"/>
        <end position="115"/>
    </location>
</feature>
<feature type="chain" id="PRO_5040193378" evidence="2">
    <location>
        <begin position="24"/>
        <end position="245"/>
    </location>
</feature>